<comment type="caution">
    <text evidence="2">The sequence shown here is derived from an EMBL/GenBank/DDBJ whole genome shotgun (WGS) entry which is preliminary data.</text>
</comment>
<dbReference type="Proteomes" id="UP000735302">
    <property type="component" value="Unassembled WGS sequence"/>
</dbReference>
<evidence type="ECO:0000313" key="3">
    <source>
        <dbReference type="Proteomes" id="UP000735302"/>
    </source>
</evidence>
<sequence length="98" mass="11532">MKTTHTPRHAAIQRRNRKENQTDRMSFVITYNPALPNITSLLKTYFPVLHTSERCKKTIPQTPMAAYRQPKTWETHLSQPQYKTIRYTATHPLTQHDA</sequence>
<evidence type="ECO:0000313" key="2">
    <source>
        <dbReference type="EMBL" id="GFO42211.1"/>
    </source>
</evidence>
<feature type="compositionally biased region" description="Basic residues" evidence="1">
    <location>
        <begin position="1"/>
        <end position="17"/>
    </location>
</feature>
<name>A0AAV4DEC8_9GAST</name>
<keyword evidence="3" id="KW-1185">Reference proteome</keyword>
<dbReference type="EMBL" id="BLXT01007768">
    <property type="protein sequence ID" value="GFO42211.1"/>
    <property type="molecule type" value="Genomic_DNA"/>
</dbReference>
<protein>
    <submittedName>
        <fullName evidence="2">Uncharacterized protein</fullName>
    </submittedName>
</protein>
<organism evidence="2 3">
    <name type="scientific">Plakobranchus ocellatus</name>
    <dbReference type="NCBI Taxonomy" id="259542"/>
    <lineage>
        <taxon>Eukaryota</taxon>
        <taxon>Metazoa</taxon>
        <taxon>Spiralia</taxon>
        <taxon>Lophotrochozoa</taxon>
        <taxon>Mollusca</taxon>
        <taxon>Gastropoda</taxon>
        <taxon>Heterobranchia</taxon>
        <taxon>Euthyneura</taxon>
        <taxon>Panpulmonata</taxon>
        <taxon>Sacoglossa</taxon>
        <taxon>Placobranchoidea</taxon>
        <taxon>Plakobranchidae</taxon>
        <taxon>Plakobranchus</taxon>
    </lineage>
</organism>
<gene>
    <name evidence="2" type="ORF">PoB_006871600</name>
</gene>
<accession>A0AAV4DEC8</accession>
<dbReference type="AlphaFoldDB" id="A0AAV4DEC8"/>
<reference evidence="2 3" key="1">
    <citation type="journal article" date="2021" name="Elife">
        <title>Chloroplast acquisition without the gene transfer in kleptoplastic sea slugs, Plakobranchus ocellatus.</title>
        <authorList>
            <person name="Maeda T."/>
            <person name="Takahashi S."/>
            <person name="Yoshida T."/>
            <person name="Shimamura S."/>
            <person name="Takaki Y."/>
            <person name="Nagai Y."/>
            <person name="Toyoda A."/>
            <person name="Suzuki Y."/>
            <person name="Arimoto A."/>
            <person name="Ishii H."/>
            <person name="Satoh N."/>
            <person name="Nishiyama T."/>
            <person name="Hasebe M."/>
            <person name="Maruyama T."/>
            <person name="Minagawa J."/>
            <person name="Obokata J."/>
            <person name="Shigenobu S."/>
        </authorList>
    </citation>
    <scope>NUCLEOTIDE SEQUENCE [LARGE SCALE GENOMIC DNA]</scope>
</reference>
<evidence type="ECO:0000256" key="1">
    <source>
        <dbReference type="SAM" id="MobiDB-lite"/>
    </source>
</evidence>
<feature type="region of interest" description="Disordered" evidence="1">
    <location>
        <begin position="1"/>
        <end position="24"/>
    </location>
</feature>
<proteinExistence type="predicted"/>